<accession>A0A3N1CU35</accession>
<protein>
    <submittedName>
        <fullName evidence="2">Uncharacterized protein</fullName>
    </submittedName>
</protein>
<dbReference type="EMBL" id="RJKE01000001">
    <property type="protein sequence ID" value="ROO84694.1"/>
    <property type="molecule type" value="Genomic_DNA"/>
</dbReference>
<dbReference type="RefSeq" id="WP_170201355.1">
    <property type="nucleotide sequence ID" value="NZ_RJKE01000001.1"/>
</dbReference>
<evidence type="ECO:0000313" key="3">
    <source>
        <dbReference type="Proteomes" id="UP000272400"/>
    </source>
</evidence>
<proteinExistence type="predicted"/>
<feature type="region of interest" description="Disordered" evidence="1">
    <location>
        <begin position="28"/>
        <end position="49"/>
    </location>
</feature>
<evidence type="ECO:0000256" key="1">
    <source>
        <dbReference type="SAM" id="MobiDB-lite"/>
    </source>
</evidence>
<comment type="caution">
    <text evidence="2">The sequence shown here is derived from an EMBL/GenBank/DDBJ whole genome shotgun (WGS) entry which is preliminary data.</text>
</comment>
<organism evidence="2 3">
    <name type="scientific">Actinocorallia herbida</name>
    <dbReference type="NCBI Taxonomy" id="58109"/>
    <lineage>
        <taxon>Bacteria</taxon>
        <taxon>Bacillati</taxon>
        <taxon>Actinomycetota</taxon>
        <taxon>Actinomycetes</taxon>
        <taxon>Streptosporangiales</taxon>
        <taxon>Thermomonosporaceae</taxon>
        <taxon>Actinocorallia</taxon>
    </lineage>
</organism>
<dbReference type="Proteomes" id="UP000272400">
    <property type="component" value="Unassembled WGS sequence"/>
</dbReference>
<name>A0A3N1CU35_9ACTN</name>
<keyword evidence="3" id="KW-1185">Reference proteome</keyword>
<gene>
    <name evidence="2" type="ORF">EDD29_2221</name>
</gene>
<evidence type="ECO:0000313" key="2">
    <source>
        <dbReference type="EMBL" id="ROO84694.1"/>
    </source>
</evidence>
<dbReference type="AlphaFoldDB" id="A0A3N1CU35"/>
<reference evidence="2 3" key="1">
    <citation type="submission" date="2018-11" db="EMBL/GenBank/DDBJ databases">
        <title>Sequencing the genomes of 1000 actinobacteria strains.</title>
        <authorList>
            <person name="Klenk H.-P."/>
        </authorList>
    </citation>
    <scope>NUCLEOTIDE SEQUENCE [LARGE SCALE GENOMIC DNA]</scope>
    <source>
        <strain evidence="2 3">DSM 44254</strain>
    </source>
</reference>
<sequence>MRRVTLWICATVAALVLLWAYQVNVAESGKPGRPQQFSQTTAPRIGESP</sequence>